<evidence type="ECO:0000256" key="3">
    <source>
        <dbReference type="SAM" id="MobiDB-lite"/>
    </source>
</evidence>
<feature type="region of interest" description="Disordered" evidence="3">
    <location>
        <begin position="576"/>
        <end position="606"/>
    </location>
</feature>
<dbReference type="InParanoid" id="A0A1Q5PV53"/>
<keyword evidence="6" id="KW-1185">Reference proteome</keyword>
<dbReference type="PROSITE" id="PS50096">
    <property type="entry name" value="IQ"/>
    <property type="match status" value="1"/>
</dbReference>
<organism evidence="5 6">
    <name type="scientific">Buchananella hordeovulneris</name>
    <dbReference type="NCBI Taxonomy" id="52770"/>
    <lineage>
        <taxon>Bacteria</taxon>
        <taxon>Bacillati</taxon>
        <taxon>Actinomycetota</taxon>
        <taxon>Actinomycetes</taxon>
        <taxon>Actinomycetales</taxon>
        <taxon>Actinomycetaceae</taxon>
        <taxon>Buchananella</taxon>
    </lineage>
</organism>
<dbReference type="STRING" id="52770.BSZ40_08305"/>
<dbReference type="Gene3D" id="3.30.70.270">
    <property type="match status" value="1"/>
</dbReference>
<evidence type="ECO:0000313" key="6">
    <source>
        <dbReference type="Proteomes" id="UP000185612"/>
    </source>
</evidence>
<feature type="compositionally biased region" description="Polar residues" evidence="3">
    <location>
        <begin position="576"/>
        <end position="591"/>
    </location>
</feature>
<dbReference type="GO" id="GO:0051607">
    <property type="term" value="P:defense response to virus"/>
    <property type="evidence" value="ECO:0007669"/>
    <property type="project" value="UniProtKB-KW"/>
</dbReference>
<dbReference type="InterPro" id="IPR043128">
    <property type="entry name" value="Rev_trsase/Diguanyl_cyclase"/>
</dbReference>
<evidence type="ECO:0000256" key="1">
    <source>
        <dbReference type="ARBA" id="ARBA00022741"/>
    </source>
</evidence>
<name>A0A1Q5PV53_9ACTO</name>
<accession>A0A1Q5PV53</accession>
<keyword evidence="2" id="KW-0051">Antiviral defense</keyword>
<dbReference type="Proteomes" id="UP000185612">
    <property type="component" value="Unassembled WGS sequence"/>
</dbReference>
<protein>
    <recommendedName>
        <fullName evidence="4">Cas10/Cmr2 second palm domain-containing protein</fullName>
    </recommendedName>
</protein>
<dbReference type="InterPro" id="IPR054767">
    <property type="entry name" value="Cas10-Cmr2_palm2"/>
</dbReference>
<gene>
    <name evidence="5" type="ORF">BSZ40_08305</name>
</gene>
<reference evidence="6" key="1">
    <citation type="submission" date="2016-12" db="EMBL/GenBank/DDBJ databases">
        <authorList>
            <person name="Meng X."/>
        </authorList>
    </citation>
    <scope>NUCLEOTIDE SEQUENCE [LARGE SCALE GENOMIC DNA]</scope>
    <source>
        <strain evidence="6">DSM 20732</strain>
    </source>
</reference>
<dbReference type="OrthoDB" id="442064at2"/>
<dbReference type="Pfam" id="PF22335">
    <property type="entry name" value="Cas10-Cmr2_palm2"/>
    <property type="match status" value="1"/>
</dbReference>
<dbReference type="AlphaFoldDB" id="A0A1Q5PV53"/>
<evidence type="ECO:0000256" key="2">
    <source>
        <dbReference type="ARBA" id="ARBA00023118"/>
    </source>
</evidence>
<evidence type="ECO:0000259" key="4">
    <source>
        <dbReference type="Pfam" id="PF22335"/>
    </source>
</evidence>
<feature type="domain" description="Cas10/Cmr2 second palm" evidence="4">
    <location>
        <begin position="260"/>
        <end position="430"/>
    </location>
</feature>
<keyword evidence="1" id="KW-0547">Nucleotide-binding</keyword>
<proteinExistence type="predicted"/>
<comment type="caution">
    <text evidence="5">The sequence shown here is derived from an EMBL/GenBank/DDBJ whole genome shotgun (WGS) entry which is preliminary data.</text>
</comment>
<dbReference type="EMBL" id="MQVS01000008">
    <property type="protein sequence ID" value="OKL51300.1"/>
    <property type="molecule type" value="Genomic_DNA"/>
</dbReference>
<feature type="region of interest" description="Disordered" evidence="3">
    <location>
        <begin position="149"/>
        <end position="171"/>
    </location>
</feature>
<dbReference type="RefSeq" id="WP_073825166.1">
    <property type="nucleotide sequence ID" value="NZ_MQVS01000008.1"/>
</dbReference>
<evidence type="ECO:0000313" key="5">
    <source>
        <dbReference type="EMBL" id="OKL51300.1"/>
    </source>
</evidence>
<sequence>MNPAPDEDRMYLVLLETSGNQGFVFSSPRQRENIGASWLLTRLPCWVRQELSKQQLAGLTKEECWVTRTSGKVIVRLPTENHCRELVTAVTKKAAAEAPGLAVAGVWERMPSKHVTQQEIRSIHELAARHAASRPPSVTRFAQLPFLQPAQDSTEPASGPLGCDGEANQDKQTPLSLGARIRRHHAHDFREYFAALAAPEIEELLKGKLARHSYEQSRKHLAAQRRREYEALQKQVEDLRKGVANILFEDEHADVDISRAAVIHIDGNGIGALMTSLADKMKSVPATEFGQHCDGLKTEDPDAFRLFSLAVSNELEEATRRAFVAAWAEVAYLSEQEHKEGLSVVPVVPVLLGGDDVTVITNGDYALPFVERYLTEFTDQTRKQDGLLRHLTDEAGLTAGAGIAVVGAQFPFHLAYTLAEKLAADAKKYGKELAPARSTLNFHLLRDTTILDPVTLVESYARLTNRPYHLGEDEHGWQKMCELTAFFSGARPVSQTTAHLTPADRRFPTTRAVRIRRLLAQAASATGETQAELEAQIKAEWQAVPAELAELRDKISDPKHIYDLLELSELLPTSYLSPSAGTSASTGQQGSDEPGRIAGLDTEEQQ</sequence>
<dbReference type="GO" id="GO:0000166">
    <property type="term" value="F:nucleotide binding"/>
    <property type="evidence" value="ECO:0007669"/>
    <property type="project" value="UniProtKB-KW"/>
</dbReference>